<dbReference type="SUPFAM" id="SSF52540">
    <property type="entry name" value="P-loop containing nucleoside triphosphate hydrolases"/>
    <property type="match status" value="1"/>
</dbReference>
<keyword evidence="1" id="KW-1003">Cell membrane</keyword>
<keyword evidence="2" id="KW-1278">Translocase</keyword>
<sequence>MAEIRFEHVWKRYPDGFEAVKDLSLEIADGEFMILVGPSGCGKSTALRMVAGLEEISEGDLVIGGERVNELAPRDRDIAMVFQNYALYP</sequence>
<dbReference type="GO" id="GO:0005524">
    <property type="term" value="F:ATP binding"/>
    <property type="evidence" value="ECO:0007669"/>
    <property type="project" value="UniProtKB-KW"/>
</dbReference>
<feature type="domain" description="ABC transporter" evidence="4">
    <location>
        <begin position="20"/>
        <end position="88"/>
    </location>
</feature>
<evidence type="ECO:0000256" key="3">
    <source>
        <dbReference type="ARBA" id="ARBA00023136"/>
    </source>
</evidence>
<name>A0ABT4RSH3_9ACTN</name>
<dbReference type="PANTHER" id="PTHR43875:SF15">
    <property type="entry name" value="TREHALOSE IMPORT ATP-BINDING PROTEIN SUGC"/>
    <property type="match status" value="1"/>
</dbReference>
<dbReference type="EMBL" id="JAPCID010000057">
    <property type="protein sequence ID" value="MDA0141437.1"/>
    <property type="molecule type" value="Genomic_DNA"/>
</dbReference>
<reference evidence="5" key="1">
    <citation type="submission" date="2022-10" db="EMBL/GenBank/DDBJ databases">
        <title>The WGS of Solirubrobacter sp. CPCC 204708.</title>
        <authorList>
            <person name="Jiang Z."/>
        </authorList>
    </citation>
    <scope>NUCLEOTIDE SEQUENCE</scope>
    <source>
        <strain evidence="5">CPCC 204708</strain>
    </source>
</reference>
<evidence type="ECO:0000256" key="2">
    <source>
        <dbReference type="ARBA" id="ARBA00022967"/>
    </source>
</evidence>
<proteinExistence type="predicted"/>
<protein>
    <submittedName>
        <fullName evidence="5">ATP-binding cassette domain-containing protein</fullName>
    </submittedName>
</protein>
<keyword evidence="3" id="KW-0472">Membrane</keyword>
<evidence type="ECO:0000313" key="5">
    <source>
        <dbReference type="EMBL" id="MDA0141437.1"/>
    </source>
</evidence>
<dbReference type="Gene3D" id="3.40.50.300">
    <property type="entry name" value="P-loop containing nucleotide triphosphate hydrolases"/>
    <property type="match status" value="1"/>
</dbReference>
<dbReference type="InterPro" id="IPR047641">
    <property type="entry name" value="ABC_transpr_MalK/UgpC-like"/>
</dbReference>
<keyword evidence="5" id="KW-0067">ATP-binding</keyword>
<dbReference type="InterPro" id="IPR003439">
    <property type="entry name" value="ABC_transporter-like_ATP-bd"/>
</dbReference>
<dbReference type="RefSeq" id="WP_270006762.1">
    <property type="nucleotide sequence ID" value="NZ_JAPCID010000057.1"/>
</dbReference>
<comment type="caution">
    <text evidence="5">The sequence shown here is derived from an EMBL/GenBank/DDBJ whole genome shotgun (WGS) entry which is preliminary data.</text>
</comment>
<gene>
    <name evidence="5" type="ORF">OJ962_28345</name>
</gene>
<dbReference type="PANTHER" id="PTHR43875">
    <property type="entry name" value="MALTODEXTRIN IMPORT ATP-BINDING PROTEIN MSMX"/>
    <property type="match status" value="1"/>
</dbReference>
<evidence type="ECO:0000256" key="1">
    <source>
        <dbReference type="ARBA" id="ARBA00022475"/>
    </source>
</evidence>
<evidence type="ECO:0000259" key="4">
    <source>
        <dbReference type="Pfam" id="PF00005"/>
    </source>
</evidence>
<organism evidence="5 6">
    <name type="scientific">Solirubrobacter deserti</name>
    <dbReference type="NCBI Taxonomy" id="2282478"/>
    <lineage>
        <taxon>Bacteria</taxon>
        <taxon>Bacillati</taxon>
        <taxon>Actinomycetota</taxon>
        <taxon>Thermoleophilia</taxon>
        <taxon>Solirubrobacterales</taxon>
        <taxon>Solirubrobacteraceae</taxon>
        <taxon>Solirubrobacter</taxon>
    </lineage>
</organism>
<dbReference type="Pfam" id="PF00005">
    <property type="entry name" value="ABC_tran"/>
    <property type="match status" value="1"/>
</dbReference>
<keyword evidence="6" id="KW-1185">Reference proteome</keyword>
<keyword evidence="5" id="KW-0547">Nucleotide-binding</keyword>
<accession>A0ABT4RSH3</accession>
<feature type="non-terminal residue" evidence="5">
    <location>
        <position position="89"/>
    </location>
</feature>
<dbReference type="Proteomes" id="UP001147700">
    <property type="component" value="Unassembled WGS sequence"/>
</dbReference>
<dbReference type="InterPro" id="IPR027417">
    <property type="entry name" value="P-loop_NTPase"/>
</dbReference>
<evidence type="ECO:0000313" key="6">
    <source>
        <dbReference type="Proteomes" id="UP001147700"/>
    </source>
</evidence>